<feature type="non-terminal residue" evidence="1">
    <location>
        <position position="153"/>
    </location>
</feature>
<evidence type="ECO:0000313" key="1">
    <source>
        <dbReference type="EMBL" id="CAF4443397.1"/>
    </source>
</evidence>
<dbReference type="SUPFAM" id="SSF52047">
    <property type="entry name" value="RNI-like"/>
    <property type="match status" value="1"/>
</dbReference>
<gene>
    <name evidence="1" type="ORF">OKA104_LOCUS53753</name>
</gene>
<dbReference type="EMBL" id="CAJOAY010034190">
    <property type="protein sequence ID" value="CAF4443397.1"/>
    <property type="molecule type" value="Genomic_DNA"/>
</dbReference>
<dbReference type="Proteomes" id="UP000663881">
    <property type="component" value="Unassembled WGS sequence"/>
</dbReference>
<dbReference type="AlphaFoldDB" id="A0A820RW38"/>
<reference evidence="1" key="1">
    <citation type="submission" date="2021-02" db="EMBL/GenBank/DDBJ databases">
        <authorList>
            <person name="Nowell W R."/>
        </authorList>
    </citation>
    <scope>NUCLEOTIDE SEQUENCE</scope>
</reference>
<sequence length="153" mass="17819">SVTLLTLDDSYLQSKNLFLNNHEELLHNHRHQILSIHSFDENTTEIISIIKYNLSLFQSLQSLILYSIKSDILSSLIHQLASLPNFYSLTIDLCTEEQDHTNIYQSIFNLPKLKYLKYRTCDNEDIDIVISLPIATTDQQKTSIEYFYNGSWS</sequence>
<name>A0A820RW38_9BILA</name>
<feature type="non-terminal residue" evidence="1">
    <location>
        <position position="1"/>
    </location>
</feature>
<proteinExistence type="predicted"/>
<comment type="caution">
    <text evidence="1">The sequence shown here is derived from an EMBL/GenBank/DDBJ whole genome shotgun (WGS) entry which is preliminary data.</text>
</comment>
<accession>A0A820RW38</accession>
<protein>
    <submittedName>
        <fullName evidence="1">Uncharacterized protein</fullName>
    </submittedName>
</protein>
<evidence type="ECO:0000313" key="2">
    <source>
        <dbReference type="Proteomes" id="UP000663881"/>
    </source>
</evidence>
<organism evidence="1 2">
    <name type="scientific">Adineta steineri</name>
    <dbReference type="NCBI Taxonomy" id="433720"/>
    <lineage>
        <taxon>Eukaryota</taxon>
        <taxon>Metazoa</taxon>
        <taxon>Spiralia</taxon>
        <taxon>Gnathifera</taxon>
        <taxon>Rotifera</taxon>
        <taxon>Eurotatoria</taxon>
        <taxon>Bdelloidea</taxon>
        <taxon>Adinetida</taxon>
        <taxon>Adinetidae</taxon>
        <taxon>Adineta</taxon>
    </lineage>
</organism>